<proteinExistence type="predicted"/>
<feature type="transmembrane region" description="Helical" evidence="1">
    <location>
        <begin position="28"/>
        <end position="45"/>
    </location>
</feature>
<name>A0A0H1B440_9EURO</name>
<keyword evidence="1" id="KW-1133">Transmembrane helix</keyword>
<feature type="non-terminal residue" evidence="2">
    <location>
        <position position="1"/>
    </location>
</feature>
<protein>
    <submittedName>
        <fullName evidence="2">Uncharacterized protein</fullName>
    </submittedName>
</protein>
<accession>A0A0H1B440</accession>
<organism evidence="2 3">
    <name type="scientific">Blastomyces silverae</name>
    <dbReference type="NCBI Taxonomy" id="2060906"/>
    <lineage>
        <taxon>Eukaryota</taxon>
        <taxon>Fungi</taxon>
        <taxon>Dikarya</taxon>
        <taxon>Ascomycota</taxon>
        <taxon>Pezizomycotina</taxon>
        <taxon>Eurotiomycetes</taxon>
        <taxon>Eurotiomycetidae</taxon>
        <taxon>Onygenales</taxon>
        <taxon>Ajellomycetaceae</taxon>
        <taxon>Blastomyces</taxon>
    </lineage>
</organism>
<dbReference type="EMBL" id="LDEV01003252">
    <property type="protein sequence ID" value="KLJ06209.1"/>
    <property type="molecule type" value="Genomic_DNA"/>
</dbReference>
<sequence length="89" mass="9843">ISDHCCKVFHEYSYNISDYFLSADKVETLSFITVFSSINSSYLIFKSVINSVSISQSVTQSLTLSSAVLLFTISLFINIFILSVLSAAL</sequence>
<feature type="transmembrane region" description="Helical" evidence="1">
    <location>
        <begin position="66"/>
        <end position="88"/>
    </location>
</feature>
<gene>
    <name evidence="2" type="ORF">EMPG_09297</name>
</gene>
<comment type="caution">
    <text evidence="2">The sequence shown here is derived from an EMBL/GenBank/DDBJ whole genome shotgun (WGS) entry which is preliminary data.</text>
</comment>
<dbReference type="AlphaFoldDB" id="A0A0H1B440"/>
<keyword evidence="3" id="KW-1185">Reference proteome</keyword>
<evidence type="ECO:0000256" key="1">
    <source>
        <dbReference type="SAM" id="Phobius"/>
    </source>
</evidence>
<keyword evidence="1" id="KW-0472">Membrane</keyword>
<reference evidence="3" key="1">
    <citation type="journal article" date="2015" name="PLoS Genet.">
        <title>The dynamic genome and transcriptome of the human fungal pathogen Blastomyces and close relative Emmonsia.</title>
        <authorList>
            <person name="Munoz J.F."/>
            <person name="Gauthier G.M."/>
            <person name="Desjardins C.A."/>
            <person name="Gallo J.E."/>
            <person name="Holder J."/>
            <person name="Sullivan T.D."/>
            <person name="Marty A.J."/>
            <person name="Carmen J.C."/>
            <person name="Chen Z."/>
            <person name="Ding L."/>
            <person name="Gujja S."/>
            <person name="Magrini V."/>
            <person name="Misas E."/>
            <person name="Mitreva M."/>
            <person name="Priest M."/>
            <person name="Saif S."/>
            <person name="Whiston E.A."/>
            <person name="Young S."/>
            <person name="Zeng Q."/>
            <person name="Goldman W.E."/>
            <person name="Mardis E.R."/>
            <person name="Taylor J.W."/>
            <person name="McEwen J.G."/>
            <person name="Clay O.K."/>
            <person name="Klein B.S."/>
            <person name="Cuomo C.A."/>
        </authorList>
    </citation>
    <scope>NUCLEOTIDE SEQUENCE [LARGE SCALE GENOMIC DNA]</scope>
    <source>
        <strain evidence="3">UAMH 139</strain>
    </source>
</reference>
<dbReference type="Proteomes" id="UP000053573">
    <property type="component" value="Unassembled WGS sequence"/>
</dbReference>
<evidence type="ECO:0000313" key="2">
    <source>
        <dbReference type="EMBL" id="KLJ06209.1"/>
    </source>
</evidence>
<evidence type="ECO:0000313" key="3">
    <source>
        <dbReference type="Proteomes" id="UP000053573"/>
    </source>
</evidence>
<keyword evidence="1" id="KW-0812">Transmembrane</keyword>